<sequence>MSGTVVKDKDSNEDWLRSLLNAESPPSHTTRIPRVPKILKKHTDRDKCYVPEVVSLGPYHHGKPNLESVESFKPLYPNKLVKGNHESIRSLFHSLLKMVPTLRGYYEDDVDHLSDDAFVRMMLLDGCFILYFIEQIFKSDTDETDTLGLKSHQIMFIQQDMLLLENQIPYQVLTEVMKFLPAKWDSNIKRFIDDNIIAPEKCRKSGKNVSKPQVDDPIPDTTSHLLELLQTRITKEKSRGTLPKDRYTFRNAKELIEVGIHFKSSQTRSLGYINFSSCGFFANLELPPITVDDSTKHMLLNLVAYEMCSNDTNGSWVTSYICLLDSLMDHAEDVKVLRKAGVLENQLGSDEEVAQLFNEIGRDLVPYSFAYSDVATKIQKHYDSKTNTWISQLKREYIKSPWAFVALFAGLLGLFLSGVQTYFSVFGIQSHCDSFCLYLKKHHHLP</sequence>
<evidence type="ECO:0000313" key="4">
    <source>
        <dbReference type="Proteomes" id="UP000215914"/>
    </source>
</evidence>
<name>A0A251SNS9_HELAN</name>
<keyword evidence="1" id="KW-0812">Transmembrane</keyword>
<reference evidence="2" key="3">
    <citation type="submission" date="2020-06" db="EMBL/GenBank/DDBJ databases">
        <title>Helianthus annuus Genome sequencing and assembly Release 2.</title>
        <authorList>
            <person name="Gouzy J."/>
            <person name="Langlade N."/>
            <person name="Munos S."/>
        </authorList>
    </citation>
    <scope>NUCLEOTIDE SEQUENCE</scope>
    <source>
        <tissue evidence="2">Leaves</tissue>
    </source>
</reference>
<dbReference type="EMBL" id="MNCJ02000328">
    <property type="protein sequence ID" value="KAF5772156.1"/>
    <property type="molecule type" value="Genomic_DNA"/>
</dbReference>
<organism evidence="3 4">
    <name type="scientific">Helianthus annuus</name>
    <name type="common">Common sunflower</name>
    <dbReference type="NCBI Taxonomy" id="4232"/>
    <lineage>
        <taxon>Eukaryota</taxon>
        <taxon>Viridiplantae</taxon>
        <taxon>Streptophyta</taxon>
        <taxon>Embryophyta</taxon>
        <taxon>Tracheophyta</taxon>
        <taxon>Spermatophyta</taxon>
        <taxon>Magnoliopsida</taxon>
        <taxon>eudicotyledons</taxon>
        <taxon>Gunneridae</taxon>
        <taxon>Pentapetalae</taxon>
        <taxon>asterids</taxon>
        <taxon>campanulids</taxon>
        <taxon>Asterales</taxon>
        <taxon>Asteraceae</taxon>
        <taxon>Asteroideae</taxon>
        <taxon>Heliantheae alliance</taxon>
        <taxon>Heliantheae</taxon>
        <taxon>Helianthus</taxon>
    </lineage>
</organism>
<keyword evidence="4" id="KW-1185">Reference proteome</keyword>
<proteinExistence type="predicted"/>
<keyword evidence="1" id="KW-0472">Membrane</keyword>
<protein>
    <submittedName>
        <fullName evidence="3">Uncharacterized protein</fullName>
    </submittedName>
</protein>
<dbReference type="Pfam" id="PF03140">
    <property type="entry name" value="DUF247"/>
    <property type="match status" value="1"/>
</dbReference>
<dbReference type="EMBL" id="CM007902">
    <property type="protein sequence ID" value="OTG00527.1"/>
    <property type="molecule type" value="Genomic_DNA"/>
</dbReference>
<dbReference type="PANTHER" id="PTHR31170:SF25">
    <property type="entry name" value="BNAA09G04570D PROTEIN"/>
    <property type="match status" value="1"/>
</dbReference>
<dbReference type="InParanoid" id="A0A251SNS9"/>
<dbReference type="OrthoDB" id="1849062at2759"/>
<evidence type="ECO:0000313" key="2">
    <source>
        <dbReference type="EMBL" id="KAF5772156.1"/>
    </source>
</evidence>
<reference evidence="2 4" key="1">
    <citation type="journal article" date="2017" name="Nature">
        <title>The sunflower genome provides insights into oil metabolism, flowering and Asterid evolution.</title>
        <authorList>
            <person name="Badouin H."/>
            <person name="Gouzy J."/>
            <person name="Grassa C.J."/>
            <person name="Murat F."/>
            <person name="Staton S.E."/>
            <person name="Cottret L."/>
            <person name="Lelandais-Briere C."/>
            <person name="Owens G.L."/>
            <person name="Carrere S."/>
            <person name="Mayjonade B."/>
            <person name="Legrand L."/>
            <person name="Gill N."/>
            <person name="Kane N.C."/>
            <person name="Bowers J.E."/>
            <person name="Hubner S."/>
            <person name="Bellec A."/>
            <person name="Berard A."/>
            <person name="Berges H."/>
            <person name="Blanchet N."/>
            <person name="Boniface M.C."/>
            <person name="Brunel D."/>
            <person name="Catrice O."/>
            <person name="Chaidir N."/>
            <person name="Claudel C."/>
            <person name="Donnadieu C."/>
            <person name="Faraut T."/>
            <person name="Fievet G."/>
            <person name="Helmstetter N."/>
            <person name="King M."/>
            <person name="Knapp S.J."/>
            <person name="Lai Z."/>
            <person name="Le Paslier M.C."/>
            <person name="Lippi Y."/>
            <person name="Lorenzon L."/>
            <person name="Mandel J.R."/>
            <person name="Marage G."/>
            <person name="Marchand G."/>
            <person name="Marquand E."/>
            <person name="Bret-Mestries E."/>
            <person name="Morien E."/>
            <person name="Nambeesan S."/>
            <person name="Nguyen T."/>
            <person name="Pegot-Espagnet P."/>
            <person name="Pouilly N."/>
            <person name="Raftis F."/>
            <person name="Sallet E."/>
            <person name="Schiex T."/>
            <person name="Thomas J."/>
            <person name="Vandecasteele C."/>
            <person name="Vares D."/>
            <person name="Vear F."/>
            <person name="Vautrin S."/>
            <person name="Crespi M."/>
            <person name="Mangin B."/>
            <person name="Burke J.M."/>
            <person name="Salse J."/>
            <person name="Munos S."/>
            <person name="Vincourt P."/>
            <person name="Rieseberg L.H."/>
            <person name="Langlade N.B."/>
        </authorList>
    </citation>
    <scope>NUCLEOTIDE SEQUENCE [LARGE SCALE GENOMIC DNA]</scope>
    <source>
        <strain evidence="4">cv. SF193</strain>
        <tissue evidence="2">Leaves</tissue>
    </source>
</reference>
<dbReference type="Proteomes" id="UP000215914">
    <property type="component" value="Chromosome 13"/>
</dbReference>
<reference evidence="3" key="2">
    <citation type="submission" date="2017-02" db="EMBL/GenBank/DDBJ databases">
        <title>Sunflower complete genome.</title>
        <authorList>
            <person name="Langlade N."/>
            <person name="Munos S."/>
        </authorList>
    </citation>
    <scope>NUCLEOTIDE SEQUENCE [LARGE SCALE GENOMIC DNA]</scope>
    <source>
        <tissue evidence="3">Leaves</tissue>
    </source>
</reference>
<dbReference type="InterPro" id="IPR004158">
    <property type="entry name" value="DUF247_pln"/>
</dbReference>
<keyword evidence="1" id="KW-1133">Transmembrane helix</keyword>
<dbReference type="PANTHER" id="PTHR31170">
    <property type="entry name" value="BNAC04G53230D PROTEIN"/>
    <property type="match status" value="1"/>
</dbReference>
<dbReference type="AlphaFoldDB" id="A0A251SNS9"/>
<accession>A0A251SNS9</accession>
<gene>
    <name evidence="3" type="ORF">HannXRQ_Chr13g0392031</name>
    <name evidence="2" type="ORF">HanXRQr2_Chr13g0573521</name>
</gene>
<evidence type="ECO:0000313" key="3">
    <source>
        <dbReference type="EMBL" id="OTG00527.1"/>
    </source>
</evidence>
<dbReference type="Gramene" id="mRNA:HanXRQr2_Chr13g0573521">
    <property type="protein sequence ID" value="mRNA:HanXRQr2_Chr13g0573521"/>
    <property type="gene ID" value="HanXRQr2_Chr13g0573521"/>
</dbReference>
<feature type="transmembrane region" description="Helical" evidence="1">
    <location>
        <begin position="402"/>
        <end position="423"/>
    </location>
</feature>
<evidence type="ECO:0000256" key="1">
    <source>
        <dbReference type="SAM" id="Phobius"/>
    </source>
</evidence>
<dbReference type="OMA" id="SEWWEQQ"/>